<dbReference type="InterPro" id="IPR029063">
    <property type="entry name" value="SAM-dependent_MTases_sf"/>
</dbReference>
<dbReference type="RefSeq" id="WP_006772174.1">
    <property type="nucleotide sequence ID" value="NZ_BQNJ01000001.1"/>
</dbReference>
<dbReference type="GeneID" id="93147321"/>
<dbReference type="GO" id="GO:0032259">
    <property type="term" value="P:methylation"/>
    <property type="evidence" value="ECO:0007669"/>
    <property type="project" value="UniProtKB-KW"/>
</dbReference>
<dbReference type="CDD" id="cd02440">
    <property type="entry name" value="AdoMet_MTases"/>
    <property type="match status" value="1"/>
</dbReference>
<feature type="domain" description="Methyltransferase" evidence="3">
    <location>
        <begin position="52"/>
        <end position="138"/>
    </location>
</feature>
<keyword evidence="1 4" id="KW-0489">Methyltransferase</keyword>
<evidence type="ECO:0000256" key="2">
    <source>
        <dbReference type="ARBA" id="ARBA00022679"/>
    </source>
</evidence>
<protein>
    <submittedName>
        <fullName evidence="4">SAM-dependent methyltransferase</fullName>
    </submittedName>
</protein>
<dbReference type="AlphaFoldDB" id="A0AA37N5W3"/>
<proteinExistence type="predicted"/>
<accession>A0AA37N5W3</accession>
<dbReference type="EMBL" id="BQNJ01000001">
    <property type="protein sequence ID" value="GKG98750.1"/>
    <property type="molecule type" value="Genomic_DNA"/>
</dbReference>
<dbReference type="GO" id="GO:0008168">
    <property type="term" value="F:methyltransferase activity"/>
    <property type="evidence" value="ECO:0007669"/>
    <property type="project" value="UniProtKB-KW"/>
</dbReference>
<organism evidence="4 5">
    <name type="scientific">Hungatella hathewayi</name>
    <dbReference type="NCBI Taxonomy" id="154046"/>
    <lineage>
        <taxon>Bacteria</taxon>
        <taxon>Bacillati</taxon>
        <taxon>Bacillota</taxon>
        <taxon>Clostridia</taxon>
        <taxon>Lachnospirales</taxon>
        <taxon>Lachnospiraceae</taxon>
        <taxon>Hungatella</taxon>
    </lineage>
</organism>
<gene>
    <name evidence="4" type="ORF">CE91St55_07320</name>
</gene>
<sequence>MEMDHVKENGAADLTLDYYNKNASEFCSGTKNIAFSEHQNIFLSCLAPQGSILDFGCGSGRDSKAFLDRGYDVESMDGSEALCRLASKTIGKEVKFRKFQELEGKDLYDGVWACASILHLSMADLEDVMKRIYQALKPKSILYASFKYGEYEGIRNGRYFNDMTEKKMELLLQRLGLFKIEKMWRTSDVRPGRSEEKWLNLLLKTKKQD</sequence>
<evidence type="ECO:0000256" key="1">
    <source>
        <dbReference type="ARBA" id="ARBA00022603"/>
    </source>
</evidence>
<reference evidence="4" key="1">
    <citation type="submission" date="2022-01" db="EMBL/GenBank/DDBJ databases">
        <title>Novel bile acid biosynthetic pathways are enriched in the microbiome of centenarians.</title>
        <authorList>
            <person name="Sato Y."/>
            <person name="Atarashi K."/>
            <person name="Plichta R.D."/>
            <person name="Arai Y."/>
            <person name="Sasajima S."/>
            <person name="Kearney M.S."/>
            <person name="Suda W."/>
            <person name="Takeshita K."/>
            <person name="Sasaki T."/>
            <person name="Okamoto S."/>
            <person name="Skelly N.A."/>
            <person name="Okamura Y."/>
            <person name="Vlamakis H."/>
            <person name="Li Y."/>
            <person name="Tanoue T."/>
            <person name="Takei H."/>
            <person name="Nittono H."/>
            <person name="Narushima S."/>
            <person name="Irie J."/>
            <person name="Itoh H."/>
            <person name="Moriya K."/>
            <person name="Sugiura Y."/>
            <person name="Suematsu M."/>
            <person name="Moritoki N."/>
            <person name="Shibata S."/>
            <person name="Littman R.D."/>
            <person name="Fischbach A.M."/>
            <person name="Uwamino Y."/>
            <person name="Inoue T."/>
            <person name="Honda A."/>
            <person name="Hattori M."/>
            <person name="Murai T."/>
            <person name="Xavier J.R."/>
            <person name="Hirose N."/>
            <person name="Honda K."/>
        </authorList>
    </citation>
    <scope>NUCLEOTIDE SEQUENCE</scope>
    <source>
        <strain evidence="4">CE91-St55</strain>
    </source>
</reference>
<dbReference type="SUPFAM" id="SSF53335">
    <property type="entry name" value="S-adenosyl-L-methionine-dependent methyltransferases"/>
    <property type="match status" value="1"/>
</dbReference>
<evidence type="ECO:0000259" key="3">
    <source>
        <dbReference type="Pfam" id="PF13649"/>
    </source>
</evidence>
<dbReference type="Gene3D" id="3.40.50.150">
    <property type="entry name" value="Vaccinia Virus protein VP39"/>
    <property type="match status" value="1"/>
</dbReference>
<dbReference type="PANTHER" id="PTHR43861:SF1">
    <property type="entry name" value="TRANS-ACONITATE 2-METHYLTRANSFERASE"/>
    <property type="match status" value="1"/>
</dbReference>
<dbReference type="Pfam" id="PF13649">
    <property type="entry name" value="Methyltransf_25"/>
    <property type="match status" value="1"/>
</dbReference>
<dbReference type="PANTHER" id="PTHR43861">
    <property type="entry name" value="TRANS-ACONITATE 2-METHYLTRANSFERASE-RELATED"/>
    <property type="match status" value="1"/>
</dbReference>
<evidence type="ECO:0000313" key="5">
    <source>
        <dbReference type="Proteomes" id="UP001055091"/>
    </source>
</evidence>
<dbReference type="InterPro" id="IPR041698">
    <property type="entry name" value="Methyltransf_25"/>
</dbReference>
<evidence type="ECO:0000313" key="4">
    <source>
        <dbReference type="EMBL" id="GKG98750.1"/>
    </source>
</evidence>
<name>A0AA37N5W3_9FIRM</name>
<comment type="caution">
    <text evidence="4">The sequence shown here is derived from an EMBL/GenBank/DDBJ whole genome shotgun (WGS) entry which is preliminary data.</text>
</comment>
<keyword evidence="2" id="KW-0808">Transferase</keyword>
<dbReference type="Proteomes" id="UP001055091">
    <property type="component" value="Unassembled WGS sequence"/>
</dbReference>